<evidence type="ECO:0000313" key="2">
    <source>
        <dbReference type="Proteomes" id="UP000822184"/>
    </source>
</evidence>
<gene>
    <name evidence="1" type="ORF">BCD95_003462</name>
</gene>
<name>A0AAE5H6Z6_CLOBE</name>
<dbReference type="EMBL" id="JABTDW010000001">
    <property type="protein sequence ID" value="NSB15203.1"/>
    <property type="molecule type" value="Genomic_DNA"/>
</dbReference>
<evidence type="ECO:0000313" key="1">
    <source>
        <dbReference type="EMBL" id="NSB15203.1"/>
    </source>
</evidence>
<proteinExistence type="predicted"/>
<sequence>MEFTVLVKELIYHIQEKWLMQLLMINLRMFNEYIVPSVFNEEVCNAVADSIVKIAEKLKI</sequence>
<organism evidence="1 2">
    <name type="scientific">Clostridium beijerinckii</name>
    <name type="common">Clostridium MP</name>
    <dbReference type="NCBI Taxonomy" id="1520"/>
    <lineage>
        <taxon>Bacteria</taxon>
        <taxon>Bacillati</taxon>
        <taxon>Bacillota</taxon>
        <taxon>Clostridia</taxon>
        <taxon>Eubacteriales</taxon>
        <taxon>Clostridiaceae</taxon>
        <taxon>Clostridium</taxon>
    </lineage>
</organism>
<comment type="caution">
    <text evidence="1">The sequence shown here is derived from an EMBL/GenBank/DDBJ whole genome shotgun (WGS) entry which is preliminary data.</text>
</comment>
<reference evidence="1" key="1">
    <citation type="submission" date="2020-06" db="EMBL/GenBank/DDBJ databases">
        <title>Genomic insights into acetone-butanol-ethanol (ABE) fermentation by sequencing solventogenic clostridia strains.</title>
        <authorList>
            <person name="Brown S."/>
        </authorList>
    </citation>
    <scope>NUCLEOTIDE SEQUENCE</scope>
    <source>
        <strain evidence="1">DJ123</strain>
    </source>
</reference>
<accession>A0AAE5H6Z6</accession>
<dbReference type="Proteomes" id="UP000822184">
    <property type="component" value="Unassembled WGS sequence"/>
</dbReference>
<protein>
    <submittedName>
        <fullName evidence="1">Uncharacterized protein</fullName>
    </submittedName>
</protein>
<dbReference type="AlphaFoldDB" id="A0AAE5H6Z6"/>